<evidence type="ECO:0000313" key="1">
    <source>
        <dbReference type="EMBL" id="MBB3064467.1"/>
    </source>
</evidence>
<dbReference type="Gene3D" id="3.40.50.300">
    <property type="entry name" value="P-loop containing nucleotide triphosphate hydrolases"/>
    <property type="match status" value="1"/>
</dbReference>
<sequence length="253" mass="27366">MKILHLEGGGCSSSKRLKFGLKALDRLLPERGLPLAALHLFEPCRREWDDGVASAFATSLVRLFLQESNRQGPLFWVTRHDDLYGAGLLPFGVKPTDLLVVRAAGDAEVFWCLEEALTDSSPALVLGEIGKLGRIAARRLQLAAEASGIPCFLLLRSFTPPPEQKGSGAFSHWRLAPAPSTAGAAGQSSRTDNRLLGRPRWQVELLHCRGGRRGDCLMEWNDETCAFSMAAPLRDGALPPVSGAELGRATQAS</sequence>
<gene>
    <name evidence="1" type="ORF">FHR98_000739</name>
</gene>
<reference evidence="1 2" key="1">
    <citation type="submission" date="2020-08" db="EMBL/GenBank/DDBJ databases">
        <title>Genomic Encyclopedia of Type Strains, Phase III (KMG-III): the genomes of soil and plant-associated and newly described type strains.</title>
        <authorList>
            <person name="Whitman W."/>
        </authorList>
    </citation>
    <scope>NUCLEOTIDE SEQUENCE [LARGE SCALE GENOMIC DNA]</scope>
    <source>
        <strain evidence="1 2">CECT 8803</strain>
    </source>
</reference>
<dbReference type="InterPro" id="IPR027417">
    <property type="entry name" value="P-loop_NTPase"/>
</dbReference>
<keyword evidence="2" id="KW-1185">Reference proteome</keyword>
<evidence type="ECO:0000313" key="2">
    <source>
        <dbReference type="Proteomes" id="UP000581135"/>
    </source>
</evidence>
<dbReference type="SUPFAM" id="SSF52540">
    <property type="entry name" value="P-loop containing nucleoside triphosphate hydrolases"/>
    <property type="match status" value="1"/>
</dbReference>
<protein>
    <submittedName>
        <fullName evidence="1">Protein ImuA</fullName>
    </submittedName>
</protein>
<organism evidence="1 2">
    <name type="scientific">Limibacillus halophilus</name>
    <dbReference type="NCBI Taxonomy" id="1579333"/>
    <lineage>
        <taxon>Bacteria</taxon>
        <taxon>Pseudomonadati</taxon>
        <taxon>Pseudomonadota</taxon>
        <taxon>Alphaproteobacteria</taxon>
        <taxon>Rhodospirillales</taxon>
        <taxon>Rhodovibrionaceae</taxon>
        <taxon>Limibacillus</taxon>
    </lineage>
</organism>
<accession>A0A839SNI9</accession>
<proteinExistence type="predicted"/>
<comment type="caution">
    <text evidence="1">The sequence shown here is derived from an EMBL/GenBank/DDBJ whole genome shotgun (WGS) entry which is preliminary data.</text>
</comment>
<dbReference type="EMBL" id="JACHXA010000002">
    <property type="protein sequence ID" value="MBB3064467.1"/>
    <property type="molecule type" value="Genomic_DNA"/>
</dbReference>
<dbReference type="AlphaFoldDB" id="A0A839SNI9"/>
<dbReference type="RefSeq" id="WP_183415293.1">
    <property type="nucleotide sequence ID" value="NZ_JACHXA010000002.1"/>
</dbReference>
<name>A0A839SNI9_9PROT</name>
<dbReference type="Proteomes" id="UP000581135">
    <property type="component" value="Unassembled WGS sequence"/>
</dbReference>